<evidence type="ECO:0000313" key="4">
    <source>
        <dbReference type="Proteomes" id="UP000014760"/>
    </source>
</evidence>
<evidence type="ECO:0000256" key="1">
    <source>
        <dbReference type="SAM" id="MobiDB-lite"/>
    </source>
</evidence>
<organism evidence="2">
    <name type="scientific">Capitella teleta</name>
    <name type="common">Polychaete worm</name>
    <dbReference type="NCBI Taxonomy" id="283909"/>
    <lineage>
        <taxon>Eukaryota</taxon>
        <taxon>Metazoa</taxon>
        <taxon>Spiralia</taxon>
        <taxon>Lophotrochozoa</taxon>
        <taxon>Annelida</taxon>
        <taxon>Polychaeta</taxon>
        <taxon>Sedentaria</taxon>
        <taxon>Scolecida</taxon>
        <taxon>Capitellidae</taxon>
        <taxon>Capitella</taxon>
    </lineage>
</organism>
<reference evidence="2 4" key="2">
    <citation type="journal article" date="2013" name="Nature">
        <title>Insights into bilaterian evolution from three spiralian genomes.</title>
        <authorList>
            <person name="Simakov O."/>
            <person name="Marletaz F."/>
            <person name="Cho S.J."/>
            <person name="Edsinger-Gonzales E."/>
            <person name="Havlak P."/>
            <person name="Hellsten U."/>
            <person name="Kuo D.H."/>
            <person name="Larsson T."/>
            <person name="Lv J."/>
            <person name="Arendt D."/>
            <person name="Savage R."/>
            <person name="Osoegawa K."/>
            <person name="de Jong P."/>
            <person name="Grimwood J."/>
            <person name="Chapman J.A."/>
            <person name="Shapiro H."/>
            <person name="Aerts A."/>
            <person name="Otillar R.P."/>
            <person name="Terry A.Y."/>
            <person name="Boore J.L."/>
            <person name="Grigoriev I.V."/>
            <person name="Lindberg D.R."/>
            <person name="Seaver E.C."/>
            <person name="Weisblat D.A."/>
            <person name="Putnam N.H."/>
            <person name="Rokhsar D.S."/>
        </authorList>
    </citation>
    <scope>NUCLEOTIDE SEQUENCE</scope>
    <source>
        <strain evidence="2 4">I ESC-2004</strain>
    </source>
</reference>
<dbReference type="EMBL" id="KB305580">
    <property type="protein sequence ID" value="ELU00904.1"/>
    <property type="molecule type" value="Genomic_DNA"/>
</dbReference>
<accession>R7U4M6</accession>
<keyword evidence="4" id="KW-1185">Reference proteome</keyword>
<dbReference type="EnsemblMetazoa" id="CapteT194096">
    <property type="protein sequence ID" value="CapteP194096"/>
    <property type="gene ID" value="CapteG194096"/>
</dbReference>
<reference evidence="4" key="1">
    <citation type="submission" date="2012-12" db="EMBL/GenBank/DDBJ databases">
        <authorList>
            <person name="Hellsten U."/>
            <person name="Grimwood J."/>
            <person name="Chapman J.A."/>
            <person name="Shapiro H."/>
            <person name="Aerts A."/>
            <person name="Otillar R.P."/>
            <person name="Terry A.Y."/>
            <person name="Boore J.L."/>
            <person name="Simakov O."/>
            <person name="Marletaz F."/>
            <person name="Cho S.-J."/>
            <person name="Edsinger-Gonzales E."/>
            <person name="Havlak P."/>
            <person name="Kuo D.-H."/>
            <person name="Larsson T."/>
            <person name="Lv J."/>
            <person name="Arendt D."/>
            <person name="Savage R."/>
            <person name="Osoegawa K."/>
            <person name="de Jong P."/>
            <person name="Lindberg D.R."/>
            <person name="Seaver E.C."/>
            <person name="Weisblat D.A."/>
            <person name="Putnam N.H."/>
            <person name="Grigoriev I.V."/>
            <person name="Rokhsar D.S."/>
        </authorList>
    </citation>
    <scope>NUCLEOTIDE SEQUENCE</scope>
    <source>
        <strain evidence="4">I ESC-2004</strain>
    </source>
</reference>
<sequence>MTILAKFGTCEIKEKDLKEQSWQYSTDIYHGLLTSAYLPRTPDLQHLTQTTSAEGCSEQERRPVPRQTPNDKCHAQHTEIAYRFPWMLRWSKAVLDCMAKQSKQRHFHLKERARAVRLQERWL</sequence>
<dbReference type="AlphaFoldDB" id="R7U4M6"/>
<proteinExistence type="predicted"/>
<name>R7U4M6_CAPTE</name>
<dbReference type="HOGENOM" id="CLU_2017369_0_0_1"/>
<gene>
    <name evidence="2" type="ORF">CAPTEDRAFT_194096</name>
</gene>
<evidence type="ECO:0000313" key="3">
    <source>
        <dbReference type="EnsemblMetazoa" id="CapteP194096"/>
    </source>
</evidence>
<feature type="compositionally biased region" description="Basic and acidic residues" evidence="1">
    <location>
        <begin position="58"/>
        <end position="73"/>
    </location>
</feature>
<protein>
    <submittedName>
        <fullName evidence="2 3">Uncharacterized protein</fullName>
    </submittedName>
</protein>
<reference evidence="3" key="3">
    <citation type="submission" date="2015-06" db="UniProtKB">
        <authorList>
            <consortium name="EnsemblMetazoa"/>
        </authorList>
    </citation>
    <scope>IDENTIFICATION</scope>
</reference>
<feature type="region of interest" description="Disordered" evidence="1">
    <location>
        <begin position="50"/>
        <end position="73"/>
    </location>
</feature>
<evidence type="ECO:0000313" key="2">
    <source>
        <dbReference type="EMBL" id="ELU00904.1"/>
    </source>
</evidence>
<dbReference type="EMBL" id="AMQN01009500">
    <property type="status" value="NOT_ANNOTATED_CDS"/>
    <property type="molecule type" value="Genomic_DNA"/>
</dbReference>
<dbReference type="Proteomes" id="UP000014760">
    <property type="component" value="Unassembled WGS sequence"/>
</dbReference>